<dbReference type="GO" id="GO:0004842">
    <property type="term" value="F:ubiquitin-protein transferase activity"/>
    <property type="evidence" value="ECO:0007669"/>
    <property type="project" value="InterPro"/>
</dbReference>
<dbReference type="InterPro" id="IPR003593">
    <property type="entry name" value="AAA+_ATPase"/>
</dbReference>
<proteinExistence type="predicted"/>
<dbReference type="InParanoid" id="A0A1X7URF1"/>
<dbReference type="Gene3D" id="3.40.50.300">
    <property type="entry name" value="P-loop containing nucleotide triphosphate hydrolases"/>
    <property type="match status" value="3"/>
</dbReference>
<dbReference type="PANTHER" id="PTHR22605:SF16">
    <property type="entry name" value="E3 UBIQUITIN-PROTEIN LIGASE RNF213"/>
    <property type="match status" value="1"/>
</dbReference>
<dbReference type="InterPro" id="IPR027417">
    <property type="entry name" value="P-loop_NTPase"/>
</dbReference>
<organism evidence="2">
    <name type="scientific">Amphimedon queenslandica</name>
    <name type="common">Sponge</name>
    <dbReference type="NCBI Taxonomy" id="400682"/>
    <lineage>
        <taxon>Eukaryota</taxon>
        <taxon>Metazoa</taxon>
        <taxon>Porifera</taxon>
        <taxon>Demospongiae</taxon>
        <taxon>Heteroscleromorpha</taxon>
        <taxon>Haplosclerida</taxon>
        <taxon>Niphatidae</taxon>
        <taxon>Amphimedon</taxon>
    </lineage>
</organism>
<evidence type="ECO:0000313" key="2">
    <source>
        <dbReference type="EnsemblMetazoa" id="Aqu2.1.30565_001"/>
    </source>
</evidence>
<dbReference type="eggNOG" id="ENOG502QQ65">
    <property type="taxonomic scope" value="Eukaryota"/>
</dbReference>
<reference evidence="2" key="1">
    <citation type="submission" date="2017-05" db="UniProtKB">
        <authorList>
            <consortium name="EnsemblMetazoa"/>
        </authorList>
    </citation>
    <scope>IDENTIFICATION</scope>
</reference>
<dbReference type="GO" id="GO:0016887">
    <property type="term" value="F:ATP hydrolysis activity"/>
    <property type="evidence" value="ECO:0007669"/>
    <property type="project" value="InterPro"/>
</dbReference>
<dbReference type="PANTHER" id="PTHR22605">
    <property type="entry name" value="RZ-TYPE DOMAIN-CONTAINING PROTEIN"/>
    <property type="match status" value="1"/>
</dbReference>
<dbReference type="InterPro" id="IPR031248">
    <property type="entry name" value="RNF213"/>
</dbReference>
<dbReference type="OrthoDB" id="2423195at2759"/>
<dbReference type="SUPFAM" id="SSF52540">
    <property type="entry name" value="P-loop containing nucleoside triphosphate hydrolases"/>
    <property type="match status" value="2"/>
</dbReference>
<dbReference type="EnsemblMetazoa" id="Aqu2.1.30565_001">
    <property type="protein sequence ID" value="Aqu2.1.30565_001"/>
    <property type="gene ID" value="Aqu2.1.30565"/>
</dbReference>
<feature type="domain" description="AAA+ ATPase" evidence="1">
    <location>
        <begin position="2380"/>
        <end position="2542"/>
    </location>
</feature>
<accession>A0A1X7URF1</accession>
<name>A0A1X7URF1_AMPQE</name>
<dbReference type="CDD" id="cd00009">
    <property type="entry name" value="AAA"/>
    <property type="match status" value="1"/>
</dbReference>
<evidence type="ECO:0000259" key="1">
    <source>
        <dbReference type="SMART" id="SM00382"/>
    </source>
</evidence>
<protein>
    <recommendedName>
        <fullName evidence="1">AAA+ ATPase domain-containing protein</fullName>
    </recommendedName>
</protein>
<dbReference type="SMART" id="SM00382">
    <property type="entry name" value="AAA"/>
    <property type="match status" value="2"/>
</dbReference>
<sequence length="3338" mass="385394">MQKRLGALEKRAETLIQRAVMRPPIATEDKVEQDYLNCVIKVVQVFWNLEQSISLAFDADNFSGYLAKITEAISDAETLTNGTLQCLHFYQFSVFSKDTNLIDFYSLVSWIASDQYVEMKDDIIDRFLLYTNKVSVYLSKDAWDKTCIMKNTIQRSRRLTDVKKAAAELINTLALSVTKSCVLPDFYGKLRQILDFFQEFVKNCNRYWFDGGHSPKFLIKLFKDFTATLESEFYDVQLNNFRRKLNETKMQLVNPDQDLLATFDYSQKCLDSLAFFKQIDTSYQSISELYDKMNKYEEASTTALTYLLTFSYFVDDVDSLKGQIAQFKQSLMLDLYGSFSRENLQAVMTQVNTLIEEIQDVASSLFDKGDMCSPELRDLIKPQGDDLSSTHITFNFEVIVKKEDWKLEENAKFYIAMVFHIPPHGKRILKLEFCPSNIQPEYSVMSCGVAVNRSLHKLYYKYLLFPYYKTPVELMFIKKPQYEEASSCYRVLNISINTDIKEKDVFDSCIYPQIPNKEQGMISKFLHGASLELPPAIYNNLDFCADVHLQKEYDSIEKCEITDAVEVCKKILSVHHCLSKAIKANIKSTNYKEMPFYNSNASEVIRNQLECLLANVEERDHPLKILSGIVLCRCLMEISQNRLTSKIITRLLSTMAVKYDEAKSCYLEFDIVKSAVNISKFFTEFLQECILKAQSQSFACVLKVLPLYYWFCQEFNSCSFFQLDYDVDSLSQMIEGSDDKRIFHFSIKSSDFIDAITHLEPVQIQKDPLLQIQLVKASSELGHYSFLIKFVAFQIILVDLGVKLKSKEYRYQAKVKEITAVLSMLWDTKDNLNFHSKLLECLRFLLNSLDSIATTLYALGQKGKNAVAISLKFVLLAMDGLDDSQKKEQLQHVVPFIKNWVIVNIGEKFASEHERGVQREYQFWAEMYSIDDNNSLEWKKIIQNMVFARFEKIKSFELMVALFDKLTSLTTDHDIIDVTRNCLVRNINLAKDKDLQLVAKGSVKTQSILTHLIEMKFPSLPTDIKTLLEWDMWPIILEVLNQHKFASDMRFANKRVHFSSLLAKVNDLLKNHQGHLVNSLCNYDDDGEWDFPLFPEAKVITPMLVQFTIMNLEEFRNDIFYYKLQELTNCITQESSLEDVYQLFWVPLFDHCCTVADELKRETITLSDLNELFRRTDSADSEKVIERLLSAVEKCQAECAKDIGLLTDLCIENDIHKLVSLIEYQSLIMEWVTELGKKITNWSNIQALSTEADLLMEILEAYDLNQSLVYRFSKQGIQDFLQQKLESESRLVNPRIKESMKELGKCKGLRLFIRNKSKDVSEMERFIQIALDIVAGEGAEMQDRLIDLSELCGKFYPLLYQLDSSTSQNIDTIQTLFQQTWDSLKTHHDPLTLTESCVSRVKWYQFIGQLQGAGEQGTVKQLRDINEHGEYTILTTKDVQTCTVSLKIISDDPHVSKKFWSLDDLHEIESKLVLITRKTSKWVDAKNLFQEMLSKVCQTCDVVQKLKEYGHMKYLEWKMTLACSDFVNDLKSLDRQIKELEQILSSWIGYVWRCRYHYPQLNYYKTNQLIVLREELTKVNENEHYEISLQVFRFLNSTIGKPLESGLIVRKALKGDVLPDDESANAKEKIDTIKESAPQPVQSIETKNEPEEISKVSQSLAKVQSDDSMNKLYEESVPLGYPDYLILQALLNESVNDIFDMMEWYDELHEDDIDRYQKEWMVNDPETKKSLLPATESASDSLCNSSAECFDNIDINHVAEYFFKRMENSLFEKTTNVADETNFISLETLGKCLQILAARQEFLKERVFMEPFQKGMPNLIITSADNIFICTLQIYSEGENSALPTFDEVFLCSESTTLEEVTIFWMRVLSNQRNNRIYCLLHGEKLPYLIAEESLDLLKYLSQGNKEYKLVIICSNEEEGKSNVISRLYSYRREWNLPTDEVMEQLRKFLKQNVAQITTKSYIAHVNATDVDIERSHVRVFTSEQAGVGKSLSVRKLKDELIKVFREKRLITEKESQKAIVTLPLHGPEVTADEVLSMLLKEDSDLKSCIIHIDIPIRVLRSIDDIIFCLLILGGLTDSKGNVWRTHPSQLYAIELTLPSTKSYIWWRFSQTRRAINLLKLFPNTKCLTPKQLCDSMTENSTAIELQTPMYQRVYQYLRLLELKNYSELENFLFYGTLKGSDKECLDTIIKHTNISIPTWKEVRHFVWFLNIQLSACEQSNIIKRVPGLRTFVVDFMTTMSRDFATSSMSTESTEFDSILNQHVPRRRWDESMHPYLFFNKNRTSVTHVGLQFNAQNVLLDSYTQEKIKADIAPKLFEFLTKSVKIPIQNTSKCSENELIEKLLEFMNIKTDKIASPDETYVLTQDNLTKIMAIQTRFRCQIPVVLMGETGCGKTHLIRFMCKFATYNKPMKNMFILKVHGGTTEKDVIQCVEEAEVAALENRKHKIDTVVFFDEANTSDVISLIKEIMCDGRCRGKMVPPFLKFVAACNPYRKHSDEMIKKLRGAGLGWRDEEASNNAEKLGEIPLRDLVYRVIELPDSMKALIYDFGQLKYKTERDYILQMARNQLQKKDNISHDCVIAIGEVLANCQDFSKQMKDECSFVSLRDVDRTLVLFIYFWEKFTKIFKINGHDNVDKVTQSLLLALSVAYLARMASRNEFMDKVLKYIKPPLHPVDFMEYQEIIKKYQEVLLDCMEIENNIAKNAALRENIFMMFVCIELRVPLFLVGKPGSSKSLAKAIIENSLKGKNSKKETMRKFKQIHLHSHQCSGLSTPASITEVFVNAKNFQDKRDTSTFVSVVVLDEVGLAEASPYLPLKALHPLLEDGTEGSGSDDQRISREKRVAFIGISNWALDPAKMNRGIMVTRTKPNIEDLTESAVGICSDKGQDDPVLERLRSYFPKLANAYKNKKAFLICSYQQKLSPEQYNTLTQYHLIAPDDPITNPDYSSLGLISASLSNKKITYHGESRYLLFLTQNYSSLQCLQDFNTSQSSPEGSIQQAEPFVLFGSSFPKDKEFAQVCRNISEIRLCMESGRMVILLNLENLYESLYDVLNQYYIKSGGHRYVDLGLRSNRMKCTVHPNFKLVLIAERDKVYQEFPTPLINRLEKHFVDATTVLQPWEKDVCNQLDTWIKTFLTERFTKNDAFIGYSSDTNAAIVLQATFLADSENDTEKVLEISKRLLLQIASPDAIVRSIYNDSMNKKYQQIYFVHQEHSSLADLMNRIPPDNQILLQVTTHTPTLSQTEFEELANCIGMDMENMTRIHLEAFQTEQDFINSIDMMIRKGESHEHCVIFECERAHENGNLISCCRYRLTDKFREAVDSGGLNTRFVLLVHLPKKC</sequence>
<feature type="domain" description="AAA+ ATPase" evidence="1">
    <location>
        <begin position="2719"/>
        <end position="2868"/>
    </location>
</feature>